<dbReference type="SUPFAM" id="SSF48557">
    <property type="entry name" value="L-aspartase-like"/>
    <property type="match status" value="1"/>
</dbReference>
<dbReference type="PANTHER" id="PTHR10362">
    <property type="entry name" value="HISTIDINE AMMONIA-LYASE"/>
    <property type="match status" value="1"/>
</dbReference>
<evidence type="ECO:0000313" key="2">
    <source>
        <dbReference type="Proteomes" id="UP001162029"/>
    </source>
</evidence>
<dbReference type="InterPro" id="IPR001106">
    <property type="entry name" value="Aromatic_Lyase"/>
</dbReference>
<dbReference type="GO" id="GO:0003824">
    <property type="term" value="F:catalytic activity"/>
    <property type="evidence" value="ECO:0007669"/>
    <property type="project" value="InterPro"/>
</dbReference>
<dbReference type="InterPro" id="IPR008948">
    <property type="entry name" value="L-Aspartase-like"/>
</dbReference>
<dbReference type="EMBL" id="CANTFM010000572">
    <property type="protein sequence ID" value="CAI5725535.1"/>
    <property type="molecule type" value="Genomic_DNA"/>
</dbReference>
<dbReference type="CDD" id="cd01594">
    <property type="entry name" value="Lyase_I_like"/>
    <property type="match status" value="1"/>
</dbReference>
<organism evidence="1 2">
    <name type="scientific">Peronospora destructor</name>
    <dbReference type="NCBI Taxonomy" id="86335"/>
    <lineage>
        <taxon>Eukaryota</taxon>
        <taxon>Sar</taxon>
        <taxon>Stramenopiles</taxon>
        <taxon>Oomycota</taxon>
        <taxon>Peronosporomycetes</taxon>
        <taxon>Peronosporales</taxon>
        <taxon>Peronosporaceae</taxon>
        <taxon>Peronospora</taxon>
    </lineage>
</organism>
<gene>
    <name evidence="1" type="ORF">PDE001_LOCUS3374</name>
</gene>
<protein>
    <recommendedName>
        <fullName evidence="3">LysR substrate-binding domain-containing protein</fullName>
    </recommendedName>
</protein>
<keyword evidence="2" id="KW-1185">Reference proteome</keyword>
<proteinExistence type="predicted"/>
<dbReference type="AlphaFoldDB" id="A0AAV0TSJ6"/>
<name>A0AAV0TSJ6_9STRA</name>
<accession>A0AAV0TSJ6</accession>
<dbReference type="Proteomes" id="UP001162029">
    <property type="component" value="Unassembled WGS sequence"/>
</dbReference>
<dbReference type="Gene3D" id="1.20.200.10">
    <property type="entry name" value="Fumarase/aspartase (Central domain)"/>
    <property type="match status" value="1"/>
</dbReference>
<dbReference type="Pfam" id="PF00221">
    <property type="entry name" value="Lyase_aromatic"/>
    <property type="match status" value="1"/>
</dbReference>
<sequence length="119" mass="13207">MKCTSVTFYRDGDGFVISGGNFLGEYMAKVLDYLAIGIHEITSVSERRIDRLVNPTLSNLPAFLVPEGGLNSGFSMRLLWSRRISRTIDAVLDLIRSGAICEVAAPFLTEWIVSSRARH</sequence>
<evidence type="ECO:0000313" key="1">
    <source>
        <dbReference type="EMBL" id="CAI5725535.1"/>
    </source>
</evidence>
<evidence type="ECO:0008006" key="3">
    <source>
        <dbReference type="Google" id="ProtNLM"/>
    </source>
</evidence>
<comment type="caution">
    <text evidence="1">The sequence shown here is derived from an EMBL/GenBank/DDBJ whole genome shotgun (WGS) entry which is preliminary data.</text>
</comment>
<reference evidence="1" key="1">
    <citation type="submission" date="2022-12" db="EMBL/GenBank/DDBJ databases">
        <authorList>
            <person name="Webb A."/>
        </authorList>
    </citation>
    <scope>NUCLEOTIDE SEQUENCE</scope>
    <source>
        <strain evidence="1">Pd1</strain>
    </source>
</reference>